<dbReference type="PROSITE" id="PS50001">
    <property type="entry name" value="SH2"/>
    <property type="match status" value="1"/>
</dbReference>
<keyword evidence="1 2" id="KW-0727">SH2 domain</keyword>
<dbReference type="PANTHER" id="PTHR14388:SF9">
    <property type="entry name" value="SH2 DOMAIN-CONTAINING PROTEIN 2A"/>
    <property type="match status" value="1"/>
</dbReference>
<dbReference type="OMA" id="VTPYHEF"/>
<accession>A0A674HAG5</accession>
<dbReference type="Ensembl" id="ENSTGUT00000044860.1">
    <property type="protein sequence ID" value="ENSTGUP00000031606.1"/>
    <property type="gene ID" value="ENSTGUG00000024628.1"/>
</dbReference>
<feature type="compositionally biased region" description="Basic and acidic residues" evidence="3">
    <location>
        <begin position="1"/>
        <end position="18"/>
    </location>
</feature>
<feature type="compositionally biased region" description="Pro residues" evidence="3">
    <location>
        <begin position="306"/>
        <end position="352"/>
    </location>
</feature>
<dbReference type="FunFam" id="3.30.505.10:FF:000103">
    <property type="entry name" value="Si:ch73-109i22.2"/>
    <property type="match status" value="1"/>
</dbReference>
<reference evidence="5 6" key="1">
    <citation type="journal article" date="2010" name="Nature">
        <title>The genome of a songbird.</title>
        <authorList>
            <person name="Warren W.C."/>
            <person name="Clayton D.F."/>
            <person name="Ellegren H."/>
            <person name="Arnold A.P."/>
            <person name="Hillier L.W."/>
            <person name="Kunstner A."/>
            <person name="Searle S."/>
            <person name="White S."/>
            <person name="Vilella A.J."/>
            <person name="Fairley S."/>
            <person name="Heger A."/>
            <person name="Kong L."/>
            <person name="Ponting C.P."/>
            <person name="Jarvis E.D."/>
            <person name="Mello C.V."/>
            <person name="Minx P."/>
            <person name="Lovell P."/>
            <person name="Velho T.A."/>
            <person name="Ferris M."/>
            <person name="Balakrishnan C.N."/>
            <person name="Sinha S."/>
            <person name="Blatti C."/>
            <person name="London S.E."/>
            <person name="Li Y."/>
            <person name="Lin Y.C."/>
            <person name="George J."/>
            <person name="Sweedler J."/>
            <person name="Southey B."/>
            <person name="Gunaratne P."/>
            <person name="Watson M."/>
            <person name="Nam K."/>
            <person name="Backstrom N."/>
            <person name="Smeds L."/>
            <person name="Nabholz B."/>
            <person name="Itoh Y."/>
            <person name="Whitney O."/>
            <person name="Pfenning A.R."/>
            <person name="Howard J."/>
            <person name="Volker M."/>
            <person name="Skinner B.M."/>
            <person name="Griffin D.K."/>
            <person name="Ye L."/>
            <person name="McLaren W.M."/>
            <person name="Flicek P."/>
            <person name="Quesada V."/>
            <person name="Velasco G."/>
            <person name="Lopez-Otin C."/>
            <person name="Puente X.S."/>
            <person name="Olender T."/>
            <person name="Lancet D."/>
            <person name="Smit A.F."/>
            <person name="Hubley R."/>
            <person name="Konkel M.K."/>
            <person name="Walker J.A."/>
            <person name="Batzer M.A."/>
            <person name="Gu W."/>
            <person name="Pollock D.D."/>
            <person name="Chen L."/>
            <person name="Cheng Z."/>
            <person name="Eichler E.E."/>
            <person name="Stapley J."/>
            <person name="Slate J."/>
            <person name="Ekblom R."/>
            <person name="Birkhead T."/>
            <person name="Burke T."/>
            <person name="Burt D."/>
            <person name="Scharff C."/>
            <person name="Adam I."/>
            <person name="Richard H."/>
            <person name="Sultan M."/>
            <person name="Soldatov A."/>
            <person name="Lehrach H."/>
            <person name="Edwards S.V."/>
            <person name="Yang S.P."/>
            <person name="Li X."/>
            <person name="Graves T."/>
            <person name="Fulton L."/>
            <person name="Nelson J."/>
            <person name="Chinwalla A."/>
            <person name="Hou S."/>
            <person name="Mardis E.R."/>
            <person name="Wilson R.K."/>
        </authorList>
    </citation>
    <scope>NUCLEOTIDE SEQUENCE [LARGE SCALE GENOMIC DNA]</scope>
</reference>
<protein>
    <submittedName>
        <fullName evidence="5">SH2 domain containing 2A</fullName>
    </submittedName>
</protein>
<dbReference type="InterPro" id="IPR036860">
    <property type="entry name" value="SH2_dom_sf"/>
</dbReference>
<dbReference type="Pfam" id="PF00017">
    <property type="entry name" value="SH2"/>
    <property type="match status" value="1"/>
</dbReference>
<evidence type="ECO:0000259" key="4">
    <source>
        <dbReference type="PROSITE" id="PS50001"/>
    </source>
</evidence>
<feature type="compositionally biased region" description="Pro residues" evidence="3">
    <location>
        <begin position="416"/>
        <end position="472"/>
    </location>
</feature>
<dbReference type="Gene3D" id="3.30.505.10">
    <property type="entry name" value="SH2 domain"/>
    <property type="match status" value="1"/>
</dbReference>
<name>A0A674HAG5_TAEGU</name>
<feature type="compositionally biased region" description="Pro residues" evidence="3">
    <location>
        <begin position="386"/>
        <end position="407"/>
    </location>
</feature>
<feature type="region of interest" description="Disordered" evidence="3">
    <location>
        <begin position="293"/>
        <end position="488"/>
    </location>
</feature>
<proteinExistence type="predicted"/>
<feature type="region of interest" description="Disordered" evidence="3">
    <location>
        <begin position="503"/>
        <end position="590"/>
    </location>
</feature>
<feature type="region of interest" description="Disordered" evidence="3">
    <location>
        <begin position="182"/>
        <end position="274"/>
    </location>
</feature>
<feature type="domain" description="SH2" evidence="4">
    <location>
        <begin position="88"/>
        <end position="179"/>
    </location>
</feature>
<sequence length="590" mass="63337">MDEDRPLFVTFKGEDGTGRAKPAPKTTPRQPPRAQQAWGQHRRVPPGFWSPPAAQAQAGREALRAHTRLWFEQTQAQRLGDHGELPSWFHGFISRREAEELLQDQPLGCFLVRFSESTVGFVLSYRGRDRCRHFVLDHLPDGRYAILGERSAHAALAELLQHHATAPLTPYREFLTVPLPCARQEKPPGRAQPPVGSDAARSPPSQAPAELPGHRSASLRSAREAPGAPPPSLPAKSGSRGAARGVLSPSGSTAAAPEAPYAQVHKESAHPEPHEAKYQQLMCFHIYAEPREEMAPSTPSCWKPQEPIPEGPTPKGPIPEGPIPKGPIPEGPIPKGPIPKGPIPKGPIPKGPIPEGLIPEGPIRKGPIPKGPIPEGPIPKGSIPKGPIPKGPIPKGPIPEGPIPRGPIPEGLIPEGPIPKGPIPEGPTPKGPIPEGPIPKGPIPKGPIPEGPIPEGPTPEGPTPEGPTPEGPIPFYAMTRGWSPRTSPEENIYAEVGLAWQDAPPRLPTAPQNTFSTLPPKARPHRRLFRSVSSQDGKRRQPAAAPSRERRDTGTQVAASPELELDDPVYRSSRRDPAENVYEQLPGDCP</sequence>
<evidence type="ECO:0000256" key="1">
    <source>
        <dbReference type="ARBA" id="ARBA00022999"/>
    </source>
</evidence>
<feature type="region of interest" description="Disordered" evidence="3">
    <location>
        <begin position="1"/>
        <end position="41"/>
    </location>
</feature>
<dbReference type="PRINTS" id="PR00401">
    <property type="entry name" value="SH2DOMAIN"/>
</dbReference>
<keyword evidence="6" id="KW-1185">Reference proteome</keyword>
<feature type="compositionally biased region" description="Basic and acidic residues" evidence="3">
    <location>
        <begin position="264"/>
        <end position="274"/>
    </location>
</feature>
<reference evidence="5" key="2">
    <citation type="submission" date="2025-08" db="UniProtKB">
        <authorList>
            <consortium name="Ensembl"/>
        </authorList>
    </citation>
    <scope>IDENTIFICATION</scope>
</reference>
<reference evidence="5" key="3">
    <citation type="submission" date="2025-09" db="UniProtKB">
        <authorList>
            <consortium name="Ensembl"/>
        </authorList>
    </citation>
    <scope>IDENTIFICATION</scope>
</reference>
<dbReference type="InterPro" id="IPR000980">
    <property type="entry name" value="SH2"/>
</dbReference>
<evidence type="ECO:0000313" key="5">
    <source>
        <dbReference type="Ensembl" id="ENSTGUP00000031606.1"/>
    </source>
</evidence>
<dbReference type="GO" id="GO:0005737">
    <property type="term" value="C:cytoplasm"/>
    <property type="evidence" value="ECO:0007669"/>
    <property type="project" value="TreeGrafter"/>
</dbReference>
<feature type="compositionally biased region" description="Low complexity" evidence="3">
    <location>
        <begin position="353"/>
        <end position="368"/>
    </location>
</feature>
<dbReference type="Proteomes" id="UP000007754">
    <property type="component" value="Chromosome 25"/>
</dbReference>
<evidence type="ECO:0000256" key="3">
    <source>
        <dbReference type="SAM" id="MobiDB-lite"/>
    </source>
</evidence>
<dbReference type="AlphaFoldDB" id="A0A674HAG5"/>
<organism evidence="5 6">
    <name type="scientific">Taeniopygia guttata</name>
    <name type="common">Zebra finch</name>
    <name type="synonym">Poephila guttata</name>
    <dbReference type="NCBI Taxonomy" id="59729"/>
    <lineage>
        <taxon>Eukaryota</taxon>
        <taxon>Metazoa</taxon>
        <taxon>Chordata</taxon>
        <taxon>Craniata</taxon>
        <taxon>Vertebrata</taxon>
        <taxon>Euteleostomi</taxon>
        <taxon>Archelosauria</taxon>
        <taxon>Archosauria</taxon>
        <taxon>Dinosauria</taxon>
        <taxon>Saurischia</taxon>
        <taxon>Theropoda</taxon>
        <taxon>Coelurosauria</taxon>
        <taxon>Aves</taxon>
        <taxon>Neognathae</taxon>
        <taxon>Neoaves</taxon>
        <taxon>Telluraves</taxon>
        <taxon>Australaves</taxon>
        <taxon>Passeriformes</taxon>
        <taxon>Passeroidea</taxon>
        <taxon>Estrildidae</taxon>
        <taxon>Estrildinae</taxon>
        <taxon>Taeniopygia</taxon>
    </lineage>
</organism>
<dbReference type="GeneTree" id="ENSGT00940000161903"/>
<dbReference type="PANTHER" id="PTHR14388">
    <property type="entry name" value="T CELL-SPECIFIC ADAPTER PROTEIN TSAD"/>
    <property type="match status" value="1"/>
</dbReference>
<evidence type="ECO:0000256" key="2">
    <source>
        <dbReference type="PROSITE-ProRule" id="PRU00191"/>
    </source>
</evidence>
<evidence type="ECO:0000313" key="6">
    <source>
        <dbReference type="Proteomes" id="UP000007754"/>
    </source>
</evidence>
<dbReference type="InParanoid" id="A0A674HAG5"/>
<dbReference type="SUPFAM" id="SSF55550">
    <property type="entry name" value="SH2 domain"/>
    <property type="match status" value="1"/>
</dbReference>
<dbReference type="SMART" id="SM00252">
    <property type="entry name" value="SH2"/>
    <property type="match status" value="1"/>
</dbReference>